<gene>
    <name evidence="1" type="ORF">A361_10465</name>
</gene>
<dbReference type="STRING" id="1196031.A361_10465"/>
<dbReference type="RefSeq" id="WP_019381850.1">
    <property type="nucleotide sequence ID" value="NZ_CP015506.1"/>
</dbReference>
<accession>A0A160MB75</accession>
<protein>
    <submittedName>
        <fullName evidence="1">Uncharacterized protein</fullName>
    </submittedName>
</protein>
<sequence length="103" mass="12248">MRKDDLARKLFGDKDYFTHSFTNKVKELENQLHVHDDNHLFGWYSDIIVGYLEHLEKCIVAMKEKAAKINQKSNDEWEEDDYVKVINDCGEVHRVYCKNAKEL</sequence>
<evidence type="ECO:0000313" key="2">
    <source>
        <dbReference type="Proteomes" id="UP000077856"/>
    </source>
</evidence>
<dbReference type="AlphaFoldDB" id="A0A160MB75"/>
<evidence type="ECO:0000313" key="1">
    <source>
        <dbReference type="EMBL" id="AND39538.1"/>
    </source>
</evidence>
<reference evidence="1 2" key="1">
    <citation type="submission" date="2016-04" db="EMBL/GenBank/DDBJ databases">
        <title>Complete genome sequence of Bacillus oceanisediminis strain 2691.</title>
        <authorList>
            <person name="Jeong H."/>
            <person name="Kim H.J."/>
            <person name="Lee D.-W."/>
        </authorList>
    </citation>
    <scope>NUCLEOTIDE SEQUENCE [LARGE SCALE GENOMIC DNA]</scope>
    <source>
        <strain evidence="1 2">2691</strain>
    </source>
</reference>
<dbReference type="KEGG" id="bon:A361_10465"/>
<proteinExistence type="predicted"/>
<dbReference type="EMBL" id="CP015506">
    <property type="protein sequence ID" value="AND39538.1"/>
    <property type="molecule type" value="Genomic_DNA"/>
</dbReference>
<name>A0A160MB75_9BACI</name>
<organism evidence="1 2">
    <name type="scientific">Cytobacillus oceanisediminis 2691</name>
    <dbReference type="NCBI Taxonomy" id="1196031"/>
    <lineage>
        <taxon>Bacteria</taxon>
        <taxon>Bacillati</taxon>
        <taxon>Bacillota</taxon>
        <taxon>Bacilli</taxon>
        <taxon>Bacillales</taxon>
        <taxon>Bacillaceae</taxon>
        <taxon>Cytobacillus</taxon>
    </lineage>
</organism>
<dbReference type="Proteomes" id="UP000077856">
    <property type="component" value="Chromosome"/>
</dbReference>